<feature type="domain" description="Calcineurin-like phosphoesterase" evidence="2">
    <location>
        <begin position="156"/>
        <end position="319"/>
    </location>
</feature>
<dbReference type="InterPro" id="IPR029052">
    <property type="entry name" value="Metallo-depent_PP-like"/>
</dbReference>
<dbReference type="CDD" id="cd07385">
    <property type="entry name" value="MPP_YkuE_C"/>
    <property type="match status" value="1"/>
</dbReference>
<keyword evidence="1" id="KW-0472">Membrane</keyword>
<dbReference type="InterPro" id="IPR004843">
    <property type="entry name" value="Calcineurin-like_PHP"/>
</dbReference>
<keyword evidence="1" id="KW-1133">Transmembrane helix</keyword>
<dbReference type="Gene3D" id="3.60.21.10">
    <property type="match status" value="1"/>
</dbReference>
<dbReference type="PANTHER" id="PTHR31302:SF0">
    <property type="entry name" value="TRANSMEMBRANE PROTEIN WITH METALLOPHOSPHOESTERASE DOMAIN"/>
    <property type="match status" value="1"/>
</dbReference>
<dbReference type="PANTHER" id="PTHR31302">
    <property type="entry name" value="TRANSMEMBRANE PROTEIN WITH METALLOPHOSPHOESTERASE DOMAIN-RELATED"/>
    <property type="match status" value="1"/>
</dbReference>
<evidence type="ECO:0000313" key="4">
    <source>
        <dbReference type="Proteomes" id="UP000177126"/>
    </source>
</evidence>
<organism evidence="3 4">
    <name type="scientific">Candidatus Portnoybacteria bacterium RIFCSPLOWO2_02_FULL_39_11</name>
    <dbReference type="NCBI Taxonomy" id="1802001"/>
    <lineage>
        <taxon>Bacteria</taxon>
        <taxon>Candidatus Portnoyibacteriota</taxon>
    </lineage>
</organism>
<keyword evidence="1" id="KW-0812">Transmembrane</keyword>
<feature type="transmembrane region" description="Helical" evidence="1">
    <location>
        <begin position="46"/>
        <end position="67"/>
    </location>
</feature>
<dbReference type="SUPFAM" id="SSF56300">
    <property type="entry name" value="Metallo-dependent phosphatases"/>
    <property type="match status" value="1"/>
</dbReference>
<name>A0A1G2FW34_9BACT</name>
<sequence>MLITILKFLPFILFMLVFLFGGHYFLYRSFVGLFGINDNTIKNVIFIVLFALSVGIFLSMAIAHISQSWPARLFYIITASWLGIAMNLLLAALAIRLFIWLIKLTGANFNIPLFTVLIFLAALVFSAYGFWSAFHPQIKNINISIKNLPREWQGKTIVQLSDIHLGHIHGAGFMQDVVDKTNAQNPDLILITGDLFDGMDGDLNVFIKPLNELRAKQGVFYVTGNHETYLGTNEALRILNQTHIRILNNKMIILDGLQIIGLAYPEDNITGKIVNESALLDSLNFDRTKPSILMYHAPANMDQAGRSGISLQLSGHAHKGQIWPFEFFTWLVYGQYSYGLHVIGDFSIYTAGGVGTWGPPMRTTGQPEIPVLRLNGG</sequence>
<reference evidence="3 4" key="1">
    <citation type="journal article" date="2016" name="Nat. Commun.">
        <title>Thousands of microbial genomes shed light on interconnected biogeochemical processes in an aquifer system.</title>
        <authorList>
            <person name="Anantharaman K."/>
            <person name="Brown C.T."/>
            <person name="Hug L.A."/>
            <person name="Sharon I."/>
            <person name="Castelle C.J."/>
            <person name="Probst A.J."/>
            <person name="Thomas B.C."/>
            <person name="Singh A."/>
            <person name="Wilkins M.J."/>
            <person name="Karaoz U."/>
            <person name="Brodie E.L."/>
            <person name="Williams K.H."/>
            <person name="Hubbard S.S."/>
            <person name="Banfield J.F."/>
        </authorList>
    </citation>
    <scope>NUCLEOTIDE SEQUENCE [LARGE SCALE GENOMIC DNA]</scope>
</reference>
<evidence type="ECO:0000313" key="3">
    <source>
        <dbReference type="EMBL" id="OGZ41791.1"/>
    </source>
</evidence>
<dbReference type="Proteomes" id="UP000177126">
    <property type="component" value="Unassembled WGS sequence"/>
</dbReference>
<dbReference type="Pfam" id="PF00149">
    <property type="entry name" value="Metallophos"/>
    <property type="match status" value="1"/>
</dbReference>
<dbReference type="GO" id="GO:0016787">
    <property type="term" value="F:hydrolase activity"/>
    <property type="evidence" value="ECO:0007669"/>
    <property type="project" value="InterPro"/>
</dbReference>
<dbReference type="AlphaFoldDB" id="A0A1G2FW34"/>
<proteinExistence type="predicted"/>
<evidence type="ECO:0000259" key="2">
    <source>
        <dbReference type="Pfam" id="PF00149"/>
    </source>
</evidence>
<dbReference type="InterPro" id="IPR051158">
    <property type="entry name" value="Metallophosphoesterase_sf"/>
</dbReference>
<evidence type="ECO:0000256" key="1">
    <source>
        <dbReference type="SAM" id="Phobius"/>
    </source>
</evidence>
<dbReference type="EMBL" id="MHNF01000008">
    <property type="protein sequence ID" value="OGZ41791.1"/>
    <property type="molecule type" value="Genomic_DNA"/>
</dbReference>
<comment type="caution">
    <text evidence="3">The sequence shown here is derived from an EMBL/GenBank/DDBJ whole genome shotgun (WGS) entry which is preliminary data.</text>
</comment>
<feature type="transmembrane region" description="Helical" evidence="1">
    <location>
        <begin position="73"/>
        <end position="99"/>
    </location>
</feature>
<protein>
    <recommendedName>
        <fullName evidence="2">Calcineurin-like phosphoesterase domain-containing protein</fullName>
    </recommendedName>
</protein>
<feature type="transmembrane region" description="Helical" evidence="1">
    <location>
        <begin position="6"/>
        <end position="26"/>
    </location>
</feature>
<accession>A0A1G2FW34</accession>
<gene>
    <name evidence="3" type="ORF">A3B04_01805</name>
</gene>
<feature type="transmembrane region" description="Helical" evidence="1">
    <location>
        <begin position="111"/>
        <end position="131"/>
    </location>
</feature>